<evidence type="ECO:0000256" key="3">
    <source>
        <dbReference type="ARBA" id="ARBA00023016"/>
    </source>
</evidence>
<keyword evidence="2" id="KW-0805">Transcription regulation</keyword>
<dbReference type="OrthoDB" id="685897at2759"/>
<dbReference type="Gramene" id="TraesWEE_scaffold_001911_01G000300.1">
    <property type="protein sequence ID" value="TraesWEE_scaffold_001911_01G000300.1"/>
    <property type="gene ID" value="TraesWEE_scaffold_001911_01G000300"/>
</dbReference>
<dbReference type="OMA" id="DFSWQGI"/>
<keyword evidence="3" id="KW-0346">Stress response</keyword>
<evidence type="ECO:0000313" key="12">
    <source>
        <dbReference type="EnsemblPlants" id="TraesCS4B02G299700.1.cds1"/>
    </source>
</evidence>
<feature type="region of interest" description="Disordered" evidence="9">
    <location>
        <begin position="194"/>
        <end position="217"/>
    </location>
</feature>
<dbReference type="GeneID" id="123093413"/>
<dbReference type="Gramene" id="TraesCAD_scaffold_001522_01G000300.1">
    <property type="protein sequence ID" value="TraesCAD_scaffold_001522_01G000300.1"/>
    <property type="gene ID" value="TraesCAD_scaffold_001522_01G000300"/>
</dbReference>
<keyword evidence="4" id="KW-0238">DNA-binding</keyword>
<dbReference type="Gramene" id="TraesPARA_EIv1.0_1385310.1">
    <property type="protein sequence ID" value="TraesPARA_EIv1.0_1385310.1.CDS1"/>
    <property type="gene ID" value="TraesPARA_EIv1.0_1385310"/>
</dbReference>
<sequence length="336" mass="35957">MCGGAILAELIPGAPARRATSGHGHVWPGKGAKQTKAAAADDFEAAFREFNEDSDVEDDVVMVMERREEVAESKPFVFAASPKKQQQEEEEAAPVRRRKPAQYRGVRRRPWGKWAAEIRDPVKGVRVWLGTFPSAEAAALAYDEAARAIRGPRAKLNFSSSSAVAAAAPGARKRGRAAPPAAKPAPVITLVDDEEEHASSFVKHEAEASEGSESSGALPDFSWQGISAFDEAPAYPAPEPETEQLTKRARTTEAEDTDEGMSAHPASDSDSDALFDALLFADQFAFFNGGAYESLDSLFSADAVQSSATATAVNEAALGLWTFDDDCLVDECSLSF</sequence>
<keyword evidence="5" id="KW-0010">Activator</keyword>
<comment type="subcellular location">
    <subcellularLocation>
        <location evidence="1">Nucleus</location>
    </subcellularLocation>
</comment>
<evidence type="ECO:0000313" key="13">
    <source>
        <dbReference type="Proteomes" id="UP000019116"/>
    </source>
</evidence>
<dbReference type="Gene3D" id="3.30.730.10">
    <property type="entry name" value="AP2/ERF domain"/>
    <property type="match status" value="1"/>
</dbReference>
<dbReference type="GO" id="GO:0005634">
    <property type="term" value="C:nucleus"/>
    <property type="evidence" value="ECO:0007669"/>
    <property type="project" value="UniProtKB-SubCell"/>
</dbReference>
<evidence type="ECO:0000256" key="9">
    <source>
        <dbReference type="SAM" id="MobiDB-lite"/>
    </source>
</evidence>
<comment type="similarity">
    <text evidence="8">Belongs to the AP2/ERF transcription factor family. ERF subfamily.</text>
</comment>
<evidence type="ECO:0000256" key="4">
    <source>
        <dbReference type="ARBA" id="ARBA00023125"/>
    </source>
</evidence>
<dbReference type="GO" id="GO:0003677">
    <property type="term" value="F:DNA binding"/>
    <property type="evidence" value="ECO:0007669"/>
    <property type="project" value="UniProtKB-KW"/>
</dbReference>
<dbReference type="Gramene" id="TraesJAG4B03G02374400.1">
    <property type="protein sequence ID" value="TraesJAG4B03G02374400.1.CDS1"/>
    <property type="gene ID" value="TraesJAG4B03G02374400"/>
</dbReference>
<dbReference type="Gramene" id="TraesKAR4B01G0394210.1">
    <property type="protein sequence ID" value="cds.TraesKAR4B01G0394210.1"/>
    <property type="gene ID" value="TraesKAR4B01G0394210"/>
</dbReference>
<feature type="domain" description="AP2/ERF" evidence="10">
    <location>
        <begin position="102"/>
        <end position="159"/>
    </location>
</feature>
<accession>A0A3B6IVF3</accession>
<dbReference type="AlphaFoldDB" id="A0A3B6IVF3"/>
<dbReference type="EMBL" id="MG840423">
    <property type="protein sequence ID" value="QBC40984.1"/>
    <property type="molecule type" value="mRNA"/>
</dbReference>
<dbReference type="SMART" id="SM00380">
    <property type="entry name" value="AP2"/>
    <property type="match status" value="1"/>
</dbReference>
<dbReference type="Gramene" id="TraesARI4B03G02413450.1">
    <property type="protein sequence ID" value="TraesARI4B03G02413450.1.CDS1"/>
    <property type="gene ID" value="TraesARI4B03G02413450"/>
</dbReference>
<organism evidence="12">
    <name type="scientific">Triticum aestivum</name>
    <name type="common">Wheat</name>
    <dbReference type="NCBI Taxonomy" id="4565"/>
    <lineage>
        <taxon>Eukaryota</taxon>
        <taxon>Viridiplantae</taxon>
        <taxon>Streptophyta</taxon>
        <taxon>Embryophyta</taxon>
        <taxon>Tracheophyta</taxon>
        <taxon>Spermatophyta</taxon>
        <taxon>Magnoliopsida</taxon>
        <taxon>Liliopsida</taxon>
        <taxon>Poales</taxon>
        <taxon>Poaceae</taxon>
        <taxon>BOP clade</taxon>
        <taxon>Pooideae</taxon>
        <taxon>Triticodae</taxon>
        <taxon>Triticeae</taxon>
        <taxon>Triticinae</taxon>
        <taxon>Triticum</taxon>
    </lineage>
</organism>
<dbReference type="STRING" id="4565.A0A3B6IVF3"/>
<dbReference type="GO" id="GO:0003700">
    <property type="term" value="F:DNA-binding transcription factor activity"/>
    <property type="evidence" value="ECO:0007669"/>
    <property type="project" value="InterPro"/>
</dbReference>
<protein>
    <submittedName>
        <fullName evidence="11">Ethylene response factor</fullName>
    </submittedName>
</protein>
<evidence type="ECO:0000256" key="2">
    <source>
        <dbReference type="ARBA" id="ARBA00023015"/>
    </source>
</evidence>
<dbReference type="Gramene" id="TraesJUL4B03G02395540.1">
    <property type="protein sequence ID" value="TraesJUL4B03G02395540.1.CDS1"/>
    <property type="gene ID" value="TraesJUL4B03G02395540"/>
</dbReference>
<dbReference type="PANTHER" id="PTHR31241:SF62">
    <property type="entry name" value="DEHYDRATION-RESPONSIVE ELEMENT-BINDING PROTEIN 2D"/>
    <property type="match status" value="1"/>
</dbReference>
<feature type="region of interest" description="Disordered" evidence="9">
    <location>
        <begin position="79"/>
        <end position="98"/>
    </location>
</feature>
<keyword evidence="13" id="KW-1185">Reference proteome</keyword>
<keyword evidence="7" id="KW-0539">Nucleus</keyword>
<evidence type="ECO:0000256" key="1">
    <source>
        <dbReference type="ARBA" id="ARBA00004123"/>
    </source>
</evidence>
<dbReference type="InterPro" id="IPR036955">
    <property type="entry name" value="AP2/ERF_dom_sf"/>
</dbReference>
<dbReference type="Gramene" id="TraesNOR4B03G02394180.1">
    <property type="protein sequence ID" value="TraesNOR4B03G02394180.1.CDS1"/>
    <property type="gene ID" value="TraesNOR4B03G02394180"/>
</dbReference>
<dbReference type="EnsemblPlants" id="TraesCS4B02G299700.1">
    <property type="protein sequence ID" value="TraesCS4B02G299700.1.cds1"/>
    <property type="gene ID" value="TraesCS4B02G299700"/>
</dbReference>
<dbReference type="Gramene" id="TraesCS4B03G0787700.1">
    <property type="protein sequence ID" value="TraesCS4B03G0787700.1.CDS1"/>
    <property type="gene ID" value="TraesCS4B03G0787700"/>
</dbReference>
<keyword evidence="6" id="KW-0804">Transcription</keyword>
<dbReference type="SUPFAM" id="SSF54171">
    <property type="entry name" value="DNA-binding domain"/>
    <property type="match status" value="1"/>
</dbReference>
<dbReference type="Pfam" id="PF00847">
    <property type="entry name" value="AP2"/>
    <property type="match status" value="1"/>
</dbReference>
<reference evidence="12" key="2">
    <citation type="submission" date="2018-08" db="EMBL/GenBank/DDBJ databases">
        <authorList>
            <person name="Rossello M."/>
        </authorList>
    </citation>
    <scope>NUCLEOTIDE SEQUENCE [LARGE SCALE GENOMIC DNA]</scope>
    <source>
        <strain evidence="12">cv. Chinese Spring</strain>
    </source>
</reference>
<name>A0A3B6IVF3_WHEAT</name>
<gene>
    <name evidence="12" type="primary">LOC123093413</name>
</gene>
<dbReference type="PROSITE" id="PS51032">
    <property type="entry name" value="AP2_ERF"/>
    <property type="match status" value="1"/>
</dbReference>
<dbReference type="InterPro" id="IPR016177">
    <property type="entry name" value="DNA-bd_dom_sf"/>
</dbReference>
<dbReference type="Gramene" id="TraesSYM4B03G02403520.1">
    <property type="protein sequence ID" value="TraesSYM4B03G02403520.1.CDS1"/>
    <property type="gene ID" value="TraesSYM4B03G02403520"/>
</dbReference>
<dbReference type="Gramene" id="TraesLAC4B03G02329400.1">
    <property type="protein sequence ID" value="TraesLAC4B03G02329400.1.CDS1"/>
    <property type="gene ID" value="TraesLAC4B03G02329400"/>
</dbReference>
<dbReference type="Gramene" id="TraesCLE_scaffold_003579_01G000200.1">
    <property type="protein sequence ID" value="TraesCLE_scaffold_003579_01G000200.1"/>
    <property type="gene ID" value="TraesCLE_scaffold_003579_01G000200"/>
</dbReference>
<dbReference type="Proteomes" id="UP000019116">
    <property type="component" value="Chromosome 4B"/>
</dbReference>
<dbReference type="FunFam" id="3.30.730.10:FF:000001">
    <property type="entry name" value="Ethylene-responsive transcription factor 2"/>
    <property type="match status" value="1"/>
</dbReference>
<evidence type="ECO:0000256" key="8">
    <source>
        <dbReference type="ARBA" id="ARBA00024343"/>
    </source>
</evidence>
<evidence type="ECO:0000313" key="11">
    <source>
        <dbReference type="EMBL" id="QBC40984.1"/>
    </source>
</evidence>
<dbReference type="SMR" id="A0A3B6IVF3"/>
<dbReference type="Gramene" id="TraesSTA4B03G02370980.1">
    <property type="protein sequence ID" value="TraesSTA4B03G02370980.1.CDS1"/>
    <property type="gene ID" value="TraesSTA4B03G02370980"/>
</dbReference>
<dbReference type="RefSeq" id="XP_044371312.1">
    <property type="nucleotide sequence ID" value="XM_044515377.1"/>
</dbReference>
<dbReference type="Gramene" id="TraesCS4B02G299700.1">
    <property type="protein sequence ID" value="TraesCS4B02G299700.1.cds1"/>
    <property type="gene ID" value="TraesCS4B02G299700"/>
</dbReference>
<dbReference type="PaxDb" id="4565-Traes_4BL_7EC2BFC7B.1"/>
<dbReference type="InterPro" id="IPR001471">
    <property type="entry name" value="AP2/ERF_dom"/>
</dbReference>
<evidence type="ECO:0000256" key="5">
    <source>
        <dbReference type="ARBA" id="ARBA00023159"/>
    </source>
</evidence>
<feature type="region of interest" description="Disordered" evidence="9">
    <location>
        <begin position="231"/>
        <end position="268"/>
    </location>
</feature>
<dbReference type="PRINTS" id="PR00367">
    <property type="entry name" value="ETHRSPELEMNT"/>
</dbReference>
<dbReference type="Gramene" id="TraesROB_scaffold_009954_01G000100.1">
    <property type="protein sequence ID" value="TraesROB_scaffold_009954_01G000100.1"/>
    <property type="gene ID" value="TraesROB_scaffold_009954_01G000100"/>
</dbReference>
<feature type="compositionally biased region" description="Basic and acidic residues" evidence="9">
    <location>
        <begin position="244"/>
        <end position="253"/>
    </location>
</feature>
<dbReference type="CDD" id="cd00018">
    <property type="entry name" value="AP2"/>
    <property type="match status" value="1"/>
</dbReference>
<reference evidence="12" key="3">
    <citation type="submission" date="2018-10" db="UniProtKB">
        <authorList>
            <consortium name="EnsemblPlants"/>
        </authorList>
    </citation>
    <scope>IDENTIFICATION</scope>
</reference>
<reference evidence="11" key="1">
    <citation type="submission" date="2018-01" db="EMBL/GenBank/DDBJ databases">
        <title>Identification of ERF VII genes in hexaploid wheat.</title>
        <authorList>
            <person name="Wei X."/>
            <person name="Zhang Z."/>
        </authorList>
    </citation>
    <scope>NUCLEOTIDE SEQUENCE</scope>
</reference>
<dbReference type="Gramene" id="TraesMAC4B03G02375220.1">
    <property type="protein sequence ID" value="TraesMAC4B03G02375220.1.CDS1"/>
    <property type="gene ID" value="TraesMAC4B03G02375220"/>
</dbReference>
<evidence type="ECO:0000256" key="7">
    <source>
        <dbReference type="ARBA" id="ARBA00023242"/>
    </source>
</evidence>
<dbReference type="Gramene" id="TraesLDM4B03G02377280.1">
    <property type="protein sequence ID" value="TraesLDM4B03G02377280.1.CDS1"/>
    <property type="gene ID" value="TraesLDM4B03G02377280"/>
</dbReference>
<evidence type="ECO:0000259" key="10">
    <source>
        <dbReference type="PROSITE" id="PS51032"/>
    </source>
</evidence>
<evidence type="ECO:0000256" key="6">
    <source>
        <dbReference type="ARBA" id="ARBA00023163"/>
    </source>
</evidence>
<dbReference type="PANTHER" id="PTHR31241">
    <property type="entry name" value="DEHYDRATION-RESPONSIVE ELEMENT-BINDING PROTEIN 2C"/>
    <property type="match status" value="1"/>
</dbReference>
<proteinExistence type="evidence at transcript level"/>